<evidence type="ECO:0000313" key="1">
    <source>
        <dbReference type="EMBL" id="KRF84436.1"/>
    </source>
</evidence>
<dbReference type="EMBL" id="CH940647">
    <property type="protein sequence ID" value="KRF84436.1"/>
    <property type="molecule type" value="Genomic_DNA"/>
</dbReference>
<dbReference type="OrthoDB" id="8062037at2759"/>
<gene>
    <name evidence="1" type="primary">Dvir\GJ13286</name>
    <name evidence="1" type="ORF">Dvir_GJ13286</name>
</gene>
<proteinExistence type="predicted"/>
<dbReference type="AlphaFoldDB" id="A0A0Q9WU58"/>
<accession>A0A0Q9WU58</accession>
<dbReference type="Proteomes" id="UP000008792">
    <property type="component" value="Unassembled WGS sequence"/>
</dbReference>
<keyword evidence="2" id="KW-1185">Reference proteome</keyword>
<dbReference type="PANTHER" id="PTHR40552:SF6">
    <property type="entry name" value="FI09606P-RELATED"/>
    <property type="match status" value="1"/>
</dbReference>
<sequence>MARNESIRWIELESCLPVWSRMNRRNTAGKYRNLPLSRLHKYDVEIEDRLWSLWGNLHPEAPVFQRRLRRRQYLANCWTQSS</sequence>
<organism evidence="1 2">
    <name type="scientific">Drosophila virilis</name>
    <name type="common">Fruit fly</name>
    <dbReference type="NCBI Taxonomy" id="7244"/>
    <lineage>
        <taxon>Eukaryota</taxon>
        <taxon>Metazoa</taxon>
        <taxon>Ecdysozoa</taxon>
        <taxon>Arthropoda</taxon>
        <taxon>Hexapoda</taxon>
        <taxon>Insecta</taxon>
        <taxon>Pterygota</taxon>
        <taxon>Neoptera</taxon>
        <taxon>Endopterygota</taxon>
        <taxon>Diptera</taxon>
        <taxon>Brachycera</taxon>
        <taxon>Muscomorpha</taxon>
        <taxon>Ephydroidea</taxon>
        <taxon>Drosophilidae</taxon>
        <taxon>Drosophila</taxon>
    </lineage>
</organism>
<dbReference type="PANTHER" id="PTHR40552">
    <property type="entry name" value="AT05186P-RELATED"/>
    <property type="match status" value="1"/>
</dbReference>
<dbReference type="eggNOG" id="ENOG502QUZ3">
    <property type="taxonomic scope" value="Eukaryota"/>
</dbReference>
<evidence type="ECO:0000313" key="2">
    <source>
        <dbReference type="Proteomes" id="UP000008792"/>
    </source>
</evidence>
<name>A0A0Q9WU58_DROVI</name>
<reference evidence="1 2" key="1">
    <citation type="journal article" date="2007" name="Nature">
        <title>Evolution of genes and genomes on the Drosophila phylogeny.</title>
        <authorList>
            <consortium name="Drosophila 12 Genomes Consortium"/>
            <person name="Clark A.G."/>
            <person name="Eisen M.B."/>
            <person name="Smith D.R."/>
            <person name="Bergman C.M."/>
            <person name="Oliver B."/>
            <person name="Markow T.A."/>
            <person name="Kaufman T.C."/>
            <person name="Kellis M."/>
            <person name="Gelbart W."/>
            <person name="Iyer V.N."/>
            <person name="Pollard D.A."/>
            <person name="Sackton T.B."/>
            <person name="Larracuente A.M."/>
            <person name="Singh N.D."/>
            <person name="Abad J.P."/>
            <person name="Abt D.N."/>
            <person name="Adryan B."/>
            <person name="Aguade M."/>
            <person name="Akashi H."/>
            <person name="Anderson W.W."/>
            <person name="Aquadro C.F."/>
            <person name="Ardell D.H."/>
            <person name="Arguello R."/>
            <person name="Artieri C.G."/>
            <person name="Barbash D.A."/>
            <person name="Barker D."/>
            <person name="Barsanti P."/>
            <person name="Batterham P."/>
            <person name="Batzoglou S."/>
            <person name="Begun D."/>
            <person name="Bhutkar A."/>
            <person name="Blanco E."/>
            <person name="Bosak S.A."/>
            <person name="Bradley R.K."/>
            <person name="Brand A.D."/>
            <person name="Brent M.R."/>
            <person name="Brooks A.N."/>
            <person name="Brown R.H."/>
            <person name="Butlin R.K."/>
            <person name="Caggese C."/>
            <person name="Calvi B.R."/>
            <person name="Bernardo de Carvalho A."/>
            <person name="Caspi A."/>
            <person name="Castrezana S."/>
            <person name="Celniker S.E."/>
            <person name="Chang J.L."/>
            <person name="Chapple C."/>
            <person name="Chatterji S."/>
            <person name="Chinwalla A."/>
            <person name="Civetta A."/>
            <person name="Clifton S.W."/>
            <person name="Comeron J.M."/>
            <person name="Costello J.C."/>
            <person name="Coyne J.A."/>
            <person name="Daub J."/>
            <person name="David R.G."/>
            <person name="Delcher A.L."/>
            <person name="Delehaunty K."/>
            <person name="Do C.B."/>
            <person name="Ebling H."/>
            <person name="Edwards K."/>
            <person name="Eickbush T."/>
            <person name="Evans J.D."/>
            <person name="Filipski A."/>
            <person name="Findeiss S."/>
            <person name="Freyhult E."/>
            <person name="Fulton L."/>
            <person name="Fulton R."/>
            <person name="Garcia A.C."/>
            <person name="Gardiner A."/>
            <person name="Garfield D.A."/>
            <person name="Garvin B.E."/>
            <person name="Gibson G."/>
            <person name="Gilbert D."/>
            <person name="Gnerre S."/>
            <person name="Godfrey J."/>
            <person name="Good R."/>
            <person name="Gotea V."/>
            <person name="Gravely B."/>
            <person name="Greenberg A.J."/>
            <person name="Griffiths-Jones S."/>
            <person name="Gross S."/>
            <person name="Guigo R."/>
            <person name="Gustafson E.A."/>
            <person name="Haerty W."/>
            <person name="Hahn M.W."/>
            <person name="Halligan D.L."/>
            <person name="Halpern A.L."/>
            <person name="Halter G.M."/>
            <person name="Han M.V."/>
            <person name="Heger A."/>
            <person name="Hillier L."/>
            <person name="Hinrichs A.S."/>
            <person name="Holmes I."/>
            <person name="Hoskins R.A."/>
            <person name="Hubisz M.J."/>
            <person name="Hultmark D."/>
            <person name="Huntley M.A."/>
            <person name="Jaffe D.B."/>
            <person name="Jagadeeshan S."/>
            <person name="Jeck W.R."/>
            <person name="Johnson J."/>
            <person name="Jones C.D."/>
            <person name="Jordan W.C."/>
            <person name="Karpen G.H."/>
            <person name="Kataoka E."/>
            <person name="Keightley P.D."/>
            <person name="Kheradpour P."/>
            <person name="Kirkness E.F."/>
            <person name="Koerich L.B."/>
            <person name="Kristiansen K."/>
            <person name="Kudrna D."/>
            <person name="Kulathinal R.J."/>
            <person name="Kumar S."/>
            <person name="Kwok R."/>
            <person name="Lander E."/>
            <person name="Langley C.H."/>
            <person name="Lapoint R."/>
            <person name="Lazzaro B.P."/>
            <person name="Lee S.J."/>
            <person name="Levesque L."/>
            <person name="Li R."/>
            <person name="Lin C.F."/>
            <person name="Lin M.F."/>
            <person name="Lindblad-Toh K."/>
            <person name="Llopart A."/>
            <person name="Long M."/>
            <person name="Low L."/>
            <person name="Lozovsky E."/>
            <person name="Lu J."/>
            <person name="Luo M."/>
            <person name="Machado C.A."/>
            <person name="Makalowski W."/>
            <person name="Marzo M."/>
            <person name="Matsuda M."/>
            <person name="Matzkin L."/>
            <person name="McAllister B."/>
            <person name="McBride C.S."/>
            <person name="McKernan B."/>
            <person name="McKernan K."/>
            <person name="Mendez-Lago M."/>
            <person name="Minx P."/>
            <person name="Mollenhauer M.U."/>
            <person name="Montooth K."/>
            <person name="Mount S.M."/>
            <person name="Mu X."/>
            <person name="Myers E."/>
            <person name="Negre B."/>
            <person name="Newfeld S."/>
            <person name="Nielsen R."/>
            <person name="Noor M.A."/>
            <person name="O'Grady P."/>
            <person name="Pachter L."/>
            <person name="Papaceit M."/>
            <person name="Parisi M.J."/>
            <person name="Parisi M."/>
            <person name="Parts L."/>
            <person name="Pedersen J.S."/>
            <person name="Pesole G."/>
            <person name="Phillippy A.M."/>
            <person name="Ponting C.P."/>
            <person name="Pop M."/>
            <person name="Porcelli D."/>
            <person name="Powell J.R."/>
            <person name="Prohaska S."/>
            <person name="Pruitt K."/>
            <person name="Puig M."/>
            <person name="Quesneville H."/>
            <person name="Ram K.R."/>
            <person name="Rand D."/>
            <person name="Rasmussen M.D."/>
            <person name="Reed L.K."/>
            <person name="Reenan R."/>
            <person name="Reily A."/>
            <person name="Remington K.A."/>
            <person name="Rieger T.T."/>
            <person name="Ritchie M.G."/>
            <person name="Robin C."/>
            <person name="Rogers Y.H."/>
            <person name="Rohde C."/>
            <person name="Rozas J."/>
            <person name="Rubenfield M.J."/>
            <person name="Ruiz A."/>
            <person name="Russo S."/>
            <person name="Salzberg S.L."/>
            <person name="Sanchez-Gracia A."/>
            <person name="Saranga D.J."/>
            <person name="Sato H."/>
            <person name="Schaeffer S.W."/>
            <person name="Schatz M.C."/>
            <person name="Schlenke T."/>
            <person name="Schwartz R."/>
            <person name="Segarra C."/>
            <person name="Singh R.S."/>
            <person name="Sirot L."/>
            <person name="Sirota M."/>
            <person name="Sisneros N.B."/>
            <person name="Smith C.D."/>
            <person name="Smith T.F."/>
            <person name="Spieth J."/>
            <person name="Stage D.E."/>
            <person name="Stark A."/>
            <person name="Stephan W."/>
            <person name="Strausberg R.L."/>
            <person name="Strempel S."/>
            <person name="Sturgill D."/>
            <person name="Sutton G."/>
            <person name="Sutton G.G."/>
            <person name="Tao W."/>
            <person name="Teichmann S."/>
            <person name="Tobari Y.N."/>
            <person name="Tomimura Y."/>
            <person name="Tsolas J.M."/>
            <person name="Valente V.L."/>
            <person name="Venter E."/>
            <person name="Venter J.C."/>
            <person name="Vicario S."/>
            <person name="Vieira F.G."/>
            <person name="Vilella A.J."/>
            <person name="Villasante A."/>
            <person name="Walenz B."/>
            <person name="Wang J."/>
            <person name="Wasserman M."/>
            <person name="Watts T."/>
            <person name="Wilson D."/>
            <person name="Wilson R.K."/>
            <person name="Wing R.A."/>
            <person name="Wolfner M.F."/>
            <person name="Wong A."/>
            <person name="Wong G.K."/>
            <person name="Wu C.I."/>
            <person name="Wu G."/>
            <person name="Yamamoto D."/>
            <person name="Yang H.P."/>
            <person name="Yang S.P."/>
            <person name="Yorke J.A."/>
            <person name="Yoshida K."/>
            <person name="Zdobnov E."/>
            <person name="Zhang P."/>
            <person name="Zhang Y."/>
            <person name="Zimin A.V."/>
            <person name="Baldwin J."/>
            <person name="Abdouelleil A."/>
            <person name="Abdulkadir J."/>
            <person name="Abebe A."/>
            <person name="Abera B."/>
            <person name="Abreu J."/>
            <person name="Acer S.C."/>
            <person name="Aftuck L."/>
            <person name="Alexander A."/>
            <person name="An P."/>
            <person name="Anderson E."/>
            <person name="Anderson S."/>
            <person name="Arachi H."/>
            <person name="Azer M."/>
            <person name="Bachantsang P."/>
            <person name="Barry A."/>
            <person name="Bayul T."/>
            <person name="Berlin A."/>
            <person name="Bessette D."/>
            <person name="Bloom T."/>
            <person name="Blye J."/>
            <person name="Boguslavskiy L."/>
            <person name="Bonnet C."/>
            <person name="Boukhgalter B."/>
            <person name="Bourzgui I."/>
            <person name="Brown A."/>
            <person name="Cahill P."/>
            <person name="Channer S."/>
            <person name="Cheshatsang Y."/>
            <person name="Chuda L."/>
            <person name="Citroen M."/>
            <person name="Collymore A."/>
            <person name="Cooke P."/>
            <person name="Costello M."/>
            <person name="D'Aco K."/>
            <person name="Daza R."/>
            <person name="De Haan G."/>
            <person name="DeGray S."/>
            <person name="DeMaso C."/>
            <person name="Dhargay N."/>
            <person name="Dooley K."/>
            <person name="Dooley E."/>
            <person name="Doricent M."/>
            <person name="Dorje P."/>
            <person name="Dorjee K."/>
            <person name="Dupes A."/>
            <person name="Elong R."/>
            <person name="Falk J."/>
            <person name="Farina A."/>
            <person name="Faro S."/>
            <person name="Ferguson D."/>
            <person name="Fisher S."/>
            <person name="Foley C.D."/>
            <person name="Franke A."/>
            <person name="Friedrich D."/>
            <person name="Gadbois L."/>
            <person name="Gearin G."/>
            <person name="Gearin C.R."/>
            <person name="Giannoukos G."/>
            <person name="Goode T."/>
            <person name="Graham J."/>
            <person name="Grandbois E."/>
            <person name="Grewal S."/>
            <person name="Gyaltsen K."/>
            <person name="Hafez N."/>
            <person name="Hagos B."/>
            <person name="Hall J."/>
            <person name="Henson C."/>
            <person name="Hollinger A."/>
            <person name="Honan T."/>
            <person name="Huard M.D."/>
            <person name="Hughes L."/>
            <person name="Hurhula B."/>
            <person name="Husby M.E."/>
            <person name="Kamat A."/>
            <person name="Kanga B."/>
            <person name="Kashin S."/>
            <person name="Khazanovich D."/>
            <person name="Kisner P."/>
            <person name="Lance K."/>
            <person name="Lara M."/>
            <person name="Lee W."/>
            <person name="Lennon N."/>
            <person name="Letendre F."/>
            <person name="LeVine R."/>
            <person name="Lipovsky A."/>
            <person name="Liu X."/>
            <person name="Liu J."/>
            <person name="Liu S."/>
            <person name="Lokyitsang T."/>
            <person name="Lokyitsang Y."/>
            <person name="Lubonja R."/>
            <person name="Lui A."/>
            <person name="MacDonald P."/>
            <person name="Magnisalis V."/>
            <person name="Maru K."/>
            <person name="Matthews C."/>
            <person name="McCusker W."/>
            <person name="McDonough S."/>
            <person name="Mehta T."/>
            <person name="Meldrim J."/>
            <person name="Meneus L."/>
            <person name="Mihai O."/>
            <person name="Mihalev A."/>
            <person name="Mihova T."/>
            <person name="Mittelman R."/>
            <person name="Mlenga V."/>
            <person name="Montmayeur A."/>
            <person name="Mulrain L."/>
            <person name="Navidi A."/>
            <person name="Naylor J."/>
            <person name="Negash T."/>
            <person name="Nguyen T."/>
            <person name="Nguyen N."/>
            <person name="Nicol R."/>
            <person name="Norbu C."/>
            <person name="Norbu N."/>
            <person name="Novod N."/>
            <person name="O'Neill B."/>
            <person name="Osman S."/>
            <person name="Markiewicz E."/>
            <person name="Oyono O.L."/>
            <person name="Patti C."/>
            <person name="Phunkhang P."/>
            <person name="Pierre F."/>
            <person name="Priest M."/>
            <person name="Raghuraman S."/>
            <person name="Rege F."/>
            <person name="Reyes R."/>
            <person name="Rise C."/>
            <person name="Rogov P."/>
            <person name="Ross K."/>
            <person name="Ryan E."/>
            <person name="Settipalli S."/>
            <person name="Shea T."/>
            <person name="Sherpa N."/>
            <person name="Shi L."/>
            <person name="Shih D."/>
            <person name="Sparrow T."/>
            <person name="Spaulding J."/>
            <person name="Stalker J."/>
            <person name="Stange-Thomann N."/>
            <person name="Stavropoulos S."/>
            <person name="Stone C."/>
            <person name="Strader C."/>
            <person name="Tesfaye S."/>
            <person name="Thomson T."/>
            <person name="Thoulutsang Y."/>
            <person name="Thoulutsang D."/>
            <person name="Topham K."/>
            <person name="Topping I."/>
            <person name="Tsamla T."/>
            <person name="Vassiliev H."/>
            <person name="Vo A."/>
            <person name="Wangchuk T."/>
            <person name="Wangdi T."/>
            <person name="Weiand M."/>
            <person name="Wilkinson J."/>
            <person name="Wilson A."/>
            <person name="Yadav S."/>
            <person name="Young G."/>
            <person name="Yu Q."/>
            <person name="Zembek L."/>
            <person name="Zhong D."/>
            <person name="Zimmer A."/>
            <person name="Zwirko Z."/>
            <person name="Jaffe D.B."/>
            <person name="Alvarez P."/>
            <person name="Brockman W."/>
            <person name="Butler J."/>
            <person name="Chin C."/>
            <person name="Gnerre S."/>
            <person name="Grabherr M."/>
            <person name="Kleber M."/>
            <person name="Mauceli E."/>
            <person name="MacCallum I."/>
        </authorList>
    </citation>
    <scope>NUCLEOTIDE SEQUENCE [LARGE SCALE GENOMIC DNA]</scope>
    <source>
        <strain evidence="2">Tucson 15010-1051.87</strain>
    </source>
</reference>
<dbReference type="InParanoid" id="A0A0Q9WU58"/>
<protein>
    <submittedName>
        <fullName evidence="1">Uncharacterized protein</fullName>
    </submittedName>
</protein>